<feature type="signal peptide" evidence="1">
    <location>
        <begin position="1"/>
        <end position="19"/>
    </location>
</feature>
<evidence type="ECO:0000313" key="4">
    <source>
        <dbReference type="Proteomes" id="UP000263900"/>
    </source>
</evidence>
<evidence type="ECO:0000259" key="2">
    <source>
        <dbReference type="PROSITE" id="PS50853"/>
    </source>
</evidence>
<dbReference type="InterPro" id="IPR024079">
    <property type="entry name" value="MetalloPept_cat_dom_sf"/>
</dbReference>
<dbReference type="Gene3D" id="3.40.390.10">
    <property type="entry name" value="Collagenase (Catalytic Domain)"/>
    <property type="match status" value="1"/>
</dbReference>
<feature type="domain" description="Fibronectin type-III" evidence="2">
    <location>
        <begin position="663"/>
        <end position="751"/>
    </location>
</feature>
<dbReference type="Pfam" id="PF00041">
    <property type="entry name" value="fn3"/>
    <property type="match status" value="1"/>
</dbReference>
<dbReference type="EMBL" id="CP032157">
    <property type="protein sequence ID" value="AXY75220.1"/>
    <property type="molecule type" value="Genomic_DNA"/>
</dbReference>
<evidence type="ECO:0000313" key="3">
    <source>
        <dbReference type="EMBL" id="AXY75220.1"/>
    </source>
</evidence>
<dbReference type="SUPFAM" id="SSF55486">
    <property type="entry name" value="Metalloproteases ('zincins'), catalytic domain"/>
    <property type="match status" value="1"/>
</dbReference>
<dbReference type="Pfam" id="PF18962">
    <property type="entry name" value="Por_Secre_tail"/>
    <property type="match status" value="1"/>
</dbReference>
<reference evidence="3 4" key="1">
    <citation type="submission" date="2018-09" db="EMBL/GenBank/DDBJ databases">
        <title>Genome sequencing of strain 6GH32-13.</title>
        <authorList>
            <person name="Weon H.-Y."/>
            <person name="Heo J."/>
            <person name="Kwon S.-W."/>
        </authorList>
    </citation>
    <scope>NUCLEOTIDE SEQUENCE [LARGE SCALE GENOMIC DNA]</scope>
    <source>
        <strain evidence="3 4">5GH32-13</strain>
    </source>
</reference>
<dbReference type="RefSeq" id="WP_119051101.1">
    <property type="nucleotide sequence ID" value="NZ_CP032157.1"/>
</dbReference>
<dbReference type="OrthoDB" id="9792152at2"/>
<organism evidence="3 4">
    <name type="scientific">Paraflavitalea soli</name>
    <dbReference type="NCBI Taxonomy" id="2315862"/>
    <lineage>
        <taxon>Bacteria</taxon>
        <taxon>Pseudomonadati</taxon>
        <taxon>Bacteroidota</taxon>
        <taxon>Chitinophagia</taxon>
        <taxon>Chitinophagales</taxon>
        <taxon>Chitinophagaceae</taxon>
        <taxon>Paraflavitalea</taxon>
    </lineage>
</organism>
<feature type="chain" id="PRO_5017725434" evidence="1">
    <location>
        <begin position="20"/>
        <end position="1081"/>
    </location>
</feature>
<dbReference type="InterPro" id="IPR007280">
    <property type="entry name" value="Peptidase_C_arc/bac"/>
</dbReference>
<gene>
    <name evidence="3" type="ORF">D3H65_15055</name>
</gene>
<evidence type="ECO:0000256" key="1">
    <source>
        <dbReference type="SAM" id="SignalP"/>
    </source>
</evidence>
<sequence length="1081" mass="113923">MRKITLLFALVLVGYGALSQQSDFWTPVNESTITKNLFTVHVKPTVYKLYRLDELSIARTLRNSPSEKKVSAAQSSFVISVPVANGQLERFSVVAAPVMDAALAARYPEIQSYAGQGLDNPTSTIRFDVSPRGFHGMILSSNRPTIYIDPVDRGAQYYVVFSRQEVVDYRNVFQCFTQENNKLQQPSVSIPGEALRGADDGRLRTYRLALAATGEYSTYFLNGTETTDAQRKAKVLAAMNTLMTRTNGIYERDFGIRMNLIANNDAIIYLTASTDPWTNEYNTKTQQTIDAVIGSANYDIGHLVHRGSNNGNAGCIGCVCVAGSKGSGFTSHTTPEGDPFVVDYTTHEMGHQFGANHTFSFQTEGTGANMEPGSGSTIMGYAGITGSTTDVQPHSDDYFHAKSVEQVTDYIKGTTGGGCAVVTITGNSTPTANAGANFTIPKSTPFVLTGTGSDANAADVLTYTWEQYDNYASGSSTVPSATATSGPQFRSVTYSTSPSRSFPNLASVLGGTNTNKWEVLPSVARTLNFRFTVRDNHIGGGNNNSDDMQVIVSAAAGPFAVTAPNTAVTWAPGSSQAITWSVNSTNAAPVNCANVKISLSTDGGNTFPIVLLASTANDGTETITVPNNVTTQARVKIEGVGNIFYDISNTNFTISGTPPTCTAPAGLASSGITTSGATVSWTAVSGANSYDVDYKTTASSTWVNAATGTTSVSVNLSGLAASTTYDWRVRANCASGSSTYTAAQFTTTGTITCTNAYEANETLATAAAVTTNTALSAAIGSATDKDWYSFTLSATSNLNISLTNLAGDYDIILYNSAGTELARSENGGTTSETITRSSSAAGTYYIQVFGYNGAFSTTVCYGLNIGATTVTGCASTYDNSSNGTFAGAPQVPLNTNITGLISPSADDDYYKFVITTGGTITITLSTLPADYDIRLFNSAQTQVGISQAGGTSSETINYTAAAGTYYIRVYGYSGANNATSCYTLRVATGTASREGAPTYTGTLKVNVFPNPAISTLNVNIAGTSARSVIKVVDVNGRLLITKPVAAGNTLLDVKSFASGVYMLVVTDEQGKGLYQYKFIKE</sequence>
<dbReference type="InterPro" id="IPR013783">
    <property type="entry name" value="Ig-like_fold"/>
</dbReference>
<dbReference type="Proteomes" id="UP000263900">
    <property type="component" value="Chromosome"/>
</dbReference>
<dbReference type="GO" id="GO:0008237">
    <property type="term" value="F:metallopeptidase activity"/>
    <property type="evidence" value="ECO:0007669"/>
    <property type="project" value="InterPro"/>
</dbReference>
<dbReference type="Pfam" id="PF04151">
    <property type="entry name" value="PPC"/>
    <property type="match status" value="2"/>
</dbReference>
<dbReference type="AlphaFoldDB" id="A0A3B7MQ98"/>
<dbReference type="SMART" id="SM00060">
    <property type="entry name" value="FN3"/>
    <property type="match status" value="1"/>
</dbReference>
<dbReference type="Pfam" id="PF13583">
    <property type="entry name" value="Reprolysin_4"/>
    <property type="match status" value="1"/>
</dbReference>
<dbReference type="NCBIfam" id="TIGR04183">
    <property type="entry name" value="Por_Secre_tail"/>
    <property type="match status" value="1"/>
</dbReference>
<proteinExistence type="predicted"/>
<dbReference type="Gene3D" id="2.60.40.10">
    <property type="entry name" value="Immunoglobulins"/>
    <property type="match status" value="2"/>
</dbReference>
<dbReference type="InterPro" id="IPR026444">
    <property type="entry name" value="Secre_tail"/>
</dbReference>
<dbReference type="CDD" id="cd00063">
    <property type="entry name" value="FN3"/>
    <property type="match status" value="1"/>
</dbReference>
<name>A0A3B7MQ98_9BACT</name>
<dbReference type="SUPFAM" id="SSF89260">
    <property type="entry name" value="Collagen-binding domain"/>
    <property type="match status" value="2"/>
</dbReference>
<keyword evidence="1" id="KW-0732">Signal</keyword>
<accession>A0A3B7MQ98</accession>
<keyword evidence="4" id="KW-1185">Reference proteome</keyword>
<dbReference type="Gene3D" id="2.60.120.380">
    <property type="match status" value="2"/>
</dbReference>
<dbReference type="SUPFAM" id="SSF49265">
    <property type="entry name" value="Fibronectin type III"/>
    <property type="match status" value="1"/>
</dbReference>
<dbReference type="InterPro" id="IPR036116">
    <property type="entry name" value="FN3_sf"/>
</dbReference>
<dbReference type="PROSITE" id="PS50853">
    <property type="entry name" value="FN3"/>
    <property type="match status" value="1"/>
</dbReference>
<dbReference type="InterPro" id="IPR003961">
    <property type="entry name" value="FN3_dom"/>
</dbReference>
<dbReference type="KEGG" id="pseg:D3H65_15055"/>
<protein>
    <submittedName>
        <fullName evidence="3">T9SS C-terminal target domain-containing protein</fullName>
    </submittedName>
</protein>